<sequence>MATNGPHKKQQQKKKGSKNDGVAVPSSSKERSKPRNWWPNLPEQLIRLIASESTFSPSDLTVDREWSLMRKITCTSVTKSWRIPSHKSTHSISAGPWLELHNNPSIVNGLQQVLLHQRFELGCISWGGRWKKPEETSTLEFLGCTDGFLVIKSLLCPSREMILWDPFLRMSRFLPKWCPDVPTLLPALSSSCRFLSKKKSPIMIVLTGASCPAFAFSRLGLHGDSDWRKSDCRIVDPHCSRGRWMRFSNGIWFQDRFYALSVEGTLAVVEEDVNSDLLRITKFGKQRAVPDSDLAATRRFRECLVESEGKVVLVFLGSARSMETVDHVEVFRLELKELAWVRARSLGGAALFLGSNTCVSVEGKKLLECKGNCVYFAASGNGGGWGVYDVESGVISSCERDFGGRTDLFQGNTTTLLCKLQRRAD</sequence>
<evidence type="ECO:0000259" key="2">
    <source>
        <dbReference type="Pfam" id="PF03478"/>
    </source>
</evidence>
<reference evidence="3" key="1">
    <citation type="submission" date="2022-08" db="EMBL/GenBank/DDBJ databases">
        <authorList>
            <person name="Gutierrez-Valencia J."/>
        </authorList>
    </citation>
    <scope>NUCLEOTIDE SEQUENCE</scope>
</reference>
<dbReference type="Pfam" id="PF03478">
    <property type="entry name" value="Beta-prop_KIB1-4"/>
    <property type="match status" value="1"/>
</dbReference>
<dbReference type="AlphaFoldDB" id="A0AAV0JND2"/>
<dbReference type="Proteomes" id="UP001154282">
    <property type="component" value="Unassembled WGS sequence"/>
</dbReference>
<evidence type="ECO:0000256" key="1">
    <source>
        <dbReference type="SAM" id="MobiDB-lite"/>
    </source>
</evidence>
<organism evidence="3 4">
    <name type="scientific">Linum tenue</name>
    <dbReference type="NCBI Taxonomy" id="586396"/>
    <lineage>
        <taxon>Eukaryota</taxon>
        <taxon>Viridiplantae</taxon>
        <taxon>Streptophyta</taxon>
        <taxon>Embryophyta</taxon>
        <taxon>Tracheophyta</taxon>
        <taxon>Spermatophyta</taxon>
        <taxon>Magnoliopsida</taxon>
        <taxon>eudicotyledons</taxon>
        <taxon>Gunneridae</taxon>
        <taxon>Pentapetalae</taxon>
        <taxon>rosids</taxon>
        <taxon>fabids</taxon>
        <taxon>Malpighiales</taxon>
        <taxon>Linaceae</taxon>
        <taxon>Linum</taxon>
    </lineage>
</organism>
<feature type="domain" description="KIB1-4 beta-propeller" evidence="2">
    <location>
        <begin position="131"/>
        <end position="389"/>
    </location>
</feature>
<evidence type="ECO:0000313" key="4">
    <source>
        <dbReference type="Proteomes" id="UP001154282"/>
    </source>
</evidence>
<proteinExistence type="predicted"/>
<gene>
    <name evidence="3" type="ORF">LITE_LOCUS15180</name>
</gene>
<name>A0AAV0JND2_9ROSI</name>
<dbReference type="PANTHER" id="PTHR33127:SF69">
    <property type="entry name" value="OS09G0340800 PROTEIN"/>
    <property type="match status" value="1"/>
</dbReference>
<dbReference type="EMBL" id="CAMGYJ010000005">
    <property type="protein sequence ID" value="CAI0411470.1"/>
    <property type="molecule type" value="Genomic_DNA"/>
</dbReference>
<evidence type="ECO:0000313" key="3">
    <source>
        <dbReference type="EMBL" id="CAI0411470.1"/>
    </source>
</evidence>
<accession>A0AAV0JND2</accession>
<protein>
    <recommendedName>
        <fullName evidence="2">KIB1-4 beta-propeller domain-containing protein</fullName>
    </recommendedName>
</protein>
<keyword evidence="4" id="KW-1185">Reference proteome</keyword>
<dbReference type="InterPro" id="IPR005174">
    <property type="entry name" value="KIB1-4_b-propeller"/>
</dbReference>
<dbReference type="PANTHER" id="PTHR33127">
    <property type="entry name" value="TRANSMEMBRANE PROTEIN"/>
    <property type="match status" value="1"/>
</dbReference>
<feature type="region of interest" description="Disordered" evidence="1">
    <location>
        <begin position="1"/>
        <end position="37"/>
    </location>
</feature>
<comment type="caution">
    <text evidence="3">The sequence shown here is derived from an EMBL/GenBank/DDBJ whole genome shotgun (WGS) entry which is preliminary data.</text>
</comment>
<feature type="compositionally biased region" description="Basic residues" evidence="1">
    <location>
        <begin position="1"/>
        <end position="16"/>
    </location>
</feature>